<dbReference type="Proteomes" id="UP000219412">
    <property type="component" value="Unassembled WGS sequence"/>
</dbReference>
<dbReference type="RefSeq" id="WP_097040219.1">
    <property type="nucleotide sequence ID" value="NZ_OBQF01000002.1"/>
</dbReference>
<reference evidence="2" key="1">
    <citation type="submission" date="2017-08" db="EMBL/GenBank/DDBJ databases">
        <authorList>
            <person name="Varghese N."/>
            <person name="Submissions S."/>
        </authorList>
    </citation>
    <scope>NUCLEOTIDE SEQUENCE [LARGE SCALE GENOMIC DNA]</scope>
    <source>
        <strain evidence="2">DSM 23173</strain>
    </source>
</reference>
<evidence type="ECO:0000313" key="2">
    <source>
        <dbReference type="Proteomes" id="UP000219412"/>
    </source>
</evidence>
<dbReference type="Gene3D" id="3.40.50.11310">
    <property type="entry name" value="Bacterial phosphonate metabolism protein PhnH"/>
    <property type="match status" value="1"/>
</dbReference>
<dbReference type="GO" id="GO:0019634">
    <property type="term" value="P:organic phosphonate metabolic process"/>
    <property type="evidence" value="ECO:0007669"/>
    <property type="project" value="InterPro"/>
</dbReference>
<dbReference type="EMBL" id="OBQF01000002">
    <property type="protein sequence ID" value="SOC41140.1"/>
    <property type="molecule type" value="Genomic_DNA"/>
</dbReference>
<dbReference type="NCBIfam" id="TIGR03292">
    <property type="entry name" value="PhnH_redo"/>
    <property type="match status" value="1"/>
</dbReference>
<dbReference type="InterPro" id="IPR008772">
    <property type="entry name" value="Phosphonate_metab_PhnH"/>
</dbReference>
<dbReference type="OrthoDB" id="154477at2"/>
<dbReference type="InterPro" id="IPR038058">
    <property type="entry name" value="PhnH-like_sp"/>
</dbReference>
<keyword evidence="2" id="KW-1185">Reference proteome</keyword>
<dbReference type="SUPFAM" id="SSF159709">
    <property type="entry name" value="PhnH-like"/>
    <property type="match status" value="1"/>
</dbReference>
<proteinExistence type="predicted"/>
<gene>
    <name evidence="1" type="ORF">SAMN05878391_1258</name>
</gene>
<dbReference type="AlphaFoldDB" id="A0A285UGY3"/>
<evidence type="ECO:0000313" key="1">
    <source>
        <dbReference type="EMBL" id="SOC41140.1"/>
    </source>
</evidence>
<accession>A0A285UGY3</accession>
<protein>
    <submittedName>
        <fullName evidence="1">Alpha-D-ribose 1-methylphosphonate 5-triphosphate synthase subunit PhnH</fullName>
    </submittedName>
</protein>
<dbReference type="PIRSF" id="PIRSF020680">
    <property type="entry name" value="PhnH"/>
    <property type="match status" value="1"/>
</dbReference>
<name>A0A285UGY3_9STAP</name>
<dbReference type="Pfam" id="PF05845">
    <property type="entry name" value="PhnH"/>
    <property type="match status" value="1"/>
</dbReference>
<organism evidence="1 2">
    <name type="scientific">Salinicoccus kekensis</name>
    <dbReference type="NCBI Taxonomy" id="714307"/>
    <lineage>
        <taxon>Bacteria</taxon>
        <taxon>Bacillati</taxon>
        <taxon>Bacillota</taxon>
        <taxon>Bacilli</taxon>
        <taxon>Bacillales</taxon>
        <taxon>Staphylococcaceae</taxon>
        <taxon>Salinicoccus</taxon>
    </lineage>
</organism>
<sequence length="186" mass="20541">MNTQIHQTQKHYRTLVDIFSYPGKISATMESMDNYSTFGDGVLMTAVTLLDNEVTFHTTFKSDGQEISLLTGSEPGADIGSSDYLIVKEKDLEAPMFEEAAAGTLASPEKSATLVIEADSLHEGSRYRLTGPGIKEETTINISLEPRWIGLRNEKCKEYPLGVDMILTDSTNNMMAIPRTTKIEVI</sequence>